<gene>
    <name evidence="9" type="primary">zur</name>
    <name evidence="9" type="ORF">TRM7615_01946</name>
</gene>
<feature type="binding site" evidence="7">
    <location>
        <position position="151"/>
    </location>
    <ligand>
        <name>Zn(2+)</name>
        <dbReference type="ChEBI" id="CHEBI:29105"/>
    </ligand>
</feature>
<dbReference type="InterPro" id="IPR002481">
    <property type="entry name" value="FUR"/>
</dbReference>
<evidence type="ECO:0000256" key="3">
    <source>
        <dbReference type="ARBA" id="ARBA00022833"/>
    </source>
</evidence>
<evidence type="ECO:0000256" key="4">
    <source>
        <dbReference type="ARBA" id="ARBA00023015"/>
    </source>
</evidence>
<dbReference type="GO" id="GO:0005829">
    <property type="term" value="C:cytosol"/>
    <property type="evidence" value="ECO:0007669"/>
    <property type="project" value="TreeGrafter"/>
</dbReference>
<dbReference type="EMBL" id="ONZG01000004">
    <property type="protein sequence ID" value="SPJ28447.1"/>
    <property type="molecule type" value="Genomic_DNA"/>
</dbReference>
<evidence type="ECO:0000256" key="2">
    <source>
        <dbReference type="ARBA" id="ARBA00022491"/>
    </source>
</evidence>
<evidence type="ECO:0000256" key="5">
    <source>
        <dbReference type="ARBA" id="ARBA00023125"/>
    </source>
</evidence>
<keyword evidence="10" id="KW-1185">Reference proteome</keyword>
<keyword evidence="6" id="KW-0804">Transcription</keyword>
<dbReference type="Gene3D" id="3.30.1490.190">
    <property type="match status" value="1"/>
</dbReference>
<accession>A0A2R8C7M4</accession>
<dbReference type="AlphaFoldDB" id="A0A2R8C7M4"/>
<dbReference type="InterPro" id="IPR043135">
    <property type="entry name" value="Fur_C"/>
</dbReference>
<dbReference type="Gene3D" id="1.10.10.10">
    <property type="entry name" value="Winged helix-like DNA-binding domain superfamily/Winged helix DNA-binding domain"/>
    <property type="match status" value="1"/>
</dbReference>
<dbReference type="GO" id="GO:0000976">
    <property type="term" value="F:transcription cis-regulatory region binding"/>
    <property type="evidence" value="ECO:0007669"/>
    <property type="project" value="TreeGrafter"/>
</dbReference>
<evidence type="ECO:0000313" key="10">
    <source>
        <dbReference type="Proteomes" id="UP000244898"/>
    </source>
</evidence>
<dbReference type="PANTHER" id="PTHR33202">
    <property type="entry name" value="ZINC UPTAKE REGULATION PROTEIN"/>
    <property type="match status" value="1"/>
</dbReference>
<dbReference type="GO" id="GO:0045892">
    <property type="term" value="P:negative regulation of DNA-templated transcription"/>
    <property type="evidence" value="ECO:0007669"/>
    <property type="project" value="TreeGrafter"/>
</dbReference>
<evidence type="ECO:0000313" key="9">
    <source>
        <dbReference type="EMBL" id="SPJ28447.1"/>
    </source>
</evidence>
<evidence type="ECO:0000256" key="1">
    <source>
        <dbReference type="ARBA" id="ARBA00007957"/>
    </source>
</evidence>
<dbReference type="OrthoDB" id="9801127at2"/>
<comment type="cofactor">
    <cofactor evidence="8">
        <name>Mn(2+)</name>
        <dbReference type="ChEBI" id="CHEBI:29035"/>
    </cofactor>
    <cofactor evidence="8">
        <name>Fe(2+)</name>
        <dbReference type="ChEBI" id="CHEBI:29033"/>
    </cofactor>
    <text evidence="8">Binds 1 Mn(2+) or Fe(2+) ion per subunit.</text>
</comment>
<dbReference type="PANTHER" id="PTHR33202:SF6">
    <property type="entry name" value="ZINC UPTAKE REGULATION PROTEIN"/>
    <property type="match status" value="1"/>
</dbReference>
<comment type="similarity">
    <text evidence="1">Belongs to the Fur family.</text>
</comment>
<keyword evidence="3 7" id="KW-0862">Zinc</keyword>
<dbReference type="InterPro" id="IPR036388">
    <property type="entry name" value="WH-like_DNA-bd_sf"/>
</dbReference>
<sequence>MGTIGFSEHDHGRCIDTAMTQAETYCATNKLHFTPVRRRVLEILLNKHQAMGAYDILAVLAEEGMGSQPPVAYRALDFLVQNGFVHRIERLNAYTACAHPNHDHIPAFLICRECKAVAEADSEVSHGDLSHAAQSSGFTIEKIVVEAEGICPACTGTA</sequence>
<feature type="binding site" evidence="7">
    <location>
        <position position="154"/>
    </location>
    <ligand>
        <name>Zn(2+)</name>
        <dbReference type="ChEBI" id="CHEBI:29105"/>
    </ligand>
</feature>
<organism evidence="9 10">
    <name type="scientific">Falsiruegeria mediterranea M17</name>
    <dbReference type="NCBI Taxonomy" id="1200281"/>
    <lineage>
        <taxon>Bacteria</taxon>
        <taxon>Pseudomonadati</taxon>
        <taxon>Pseudomonadota</taxon>
        <taxon>Alphaproteobacteria</taxon>
        <taxon>Rhodobacterales</taxon>
        <taxon>Roseobacteraceae</taxon>
        <taxon>Falsiruegeria</taxon>
    </lineage>
</organism>
<dbReference type="GO" id="GO:0003700">
    <property type="term" value="F:DNA-binding transcription factor activity"/>
    <property type="evidence" value="ECO:0007669"/>
    <property type="project" value="InterPro"/>
</dbReference>
<dbReference type="SUPFAM" id="SSF46785">
    <property type="entry name" value="Winged helix' DNA-binding domain"/>
    <property type="match status" value="1"/>
</dbReference>
<evidence type="ECO:0000256" key="8">
    <source>
        <dbReference type="PIRSR" id="PIRSR602481-2"/>
    </source>
</evidence>
<reference evidence="10" key="1">
    <citation type="submission" date="2018-03" db="EMBL/GenBank/DDBJ databases">
        <authorList>
            <person name="Rodrigo-Torres L."/>
            <person name="Arahal R. D."/>
            <person name="Lucena T."/>
        </authorList>
    </citation>
    <scope>NUCLEOTIDE SEQUENCE [LARGE SCALE GENOMIC DNA]</scope>
    <source>
        <strain evidence="10">CECT 7615</strain>
    </source>
</reference>
<dbReference type="GO" id="GO:0008270">
    <property type="term" value="F:zinc ion binding"/>
    <property type="evidence" value="ECO:0007669"/>
    <property type="project" value="TreeGrafter"/>
</dbReference>
<keyword evidence="4" id="KW-0805">Transcription regulation</keyword>
<feature type="binding site" evidence="8">
    <location>
        <position position="103"/>
    </location>
    <ligand>
        <name>Fe cation</name>
        <dbReference type="ChEBI" id="CHEBI:24875"/>
    </ligand>
</feature>
<keyword evidence="8" id="KW-0408">Iron</keyword>
<dbReference type="InterPro" id="IPR036390">
    <property type="entry name" value="WH_DNA-bd_sf"/>
</dbReference>
<dbReference type="Pfam" id="PF01475">
    <property type="entry name" value="FUR"/>
    <property type="match status" value="1"/>
</dbReference>
<comment type="cofactor">
    <cofactor evidence="7">
        <name>Zn(2+)</name>
        <dbReference type="ChEBI" id="CHEBI:29105"/>
    </cofactor>
    <text evidence="7">Binds 1 zinc ion per subunit.</text>
</comment>
<evidence type="ECO:0000256" key="6">
    <source>
        <dbReference type="ARBA" id="ARBA00023163"/>
    </source>
</evidence>
<evidence type="ECO:0000256" key="7">
    <source>
        <dbReference type="PIRSR" id="PIRSR602481-1"/>
    </source>
</evidence>
<dbReference type="RefSeq" id="WP_108786874.1">
    <property type="nucleotide sequence ID" value="NZ_ONZG01000004.1"/>
</dbReference>
<dbReference type="Proteomes" id="UP000244898">
    <property type="component" value="Unassembled WGS sequence"/>
</dbReference>
<proteinExistence type="inferred from homology"/>
<name>A0A2R8C7M4_9RHOB</name>
<feature type="binding site" evidence="7">
    <location>
        <position position="111"/>
    </location>
    <ligand>
        <name>Zn(2+)</name>
        <dbReference type="ChEBI" id="CHEBI:29105"/>
    </ligand>
</feature>
<keyword evidence="5" id="KW-0238">DNA-binding</keyword>
<dbReference type="GO" id="GO:1900376">
    <property type="term" value="P:regulation of secondary metabolite biosynthetic process"/>
    <property type="evidence" value="ECO:0007669"/>
    <property type="project" value="TreeGrafter"/>
</dbReference>
<feature type="binding site" evidence="7">
    <location>
        <position position="114"/>
    </location>
    <ligand>
        <name>Zn(2+)</name>
        <dbReference type="ChEBI" id="CHEBI:29105"/>
    </ligand>
</feature>
<keyword evidence="7" id="KW-0479">Metal-binding</keyword>
<keyword evidence="2" id="KW-0678">Repressor</keyword>
<protein>
    <submittedName>
        <fullName evidence="9">Zinc uptake regulation protein</fullName>
    </submittedName>
</protein>